<keyword evidence="2" id="KW-1185">Reference proteome</keyword>
<evidence type="ECO:0000313" key="1">
    <source>
        <dbReference type="EMBL" id="MBB4248374.1"/>
    </source>
</evidence>
<gene>
    <name evidence="1" type="ORF">GGD90_002766</name>
</gene>
<proteinExistence type="predicted"/>
<dbReference type="RefSeq" id="WP_153117383.1">
    <property type="nucleotide sequence ID" value="NZ_JACIGE010000010.1"/>
</dbReference>
<organism evidence="1 2">
    <name type="scientific">Rhodocyclus tenuis</name>
    <name type="common">Rhodospirillum tenue</name>
    <dbReference type="NCBI Taxonomy" id="1066"/>
    <lineage>
        <taxon>Bacteria</taxon>
        <taxon>Pseudomonadati</taxon>
        <taxon>Pseudomonadota</taxon>
        <taxon>Betaproteobacteria</taxon>
        <taxon>Rhodocyclales</taxon>
        <taxon>Rhodocyclaceae</taxon>
        <taxon>Rhodocyclus</taxon>
    </lineage>
</organism>
<accession>A0A840G247</accession>
<dbReference type="Proteomes" id="UP000587070">
    <property type="component" value="Unassembled WGS sequence"/>
</dbReference>
<dbReference type="AlphaFoldDB" id="A0A840G247"/>
<protein>
    <recommendedName>
        <fullName evidence="3">YtkA-like domain-containing protein</fullName>
    </recommendedName>
</protein>
<sequence length="98" mass="9876">MSDFLPGEVARLSLTVTNAAGAAVDPGAVVLKVKPPAGAVTDYAYGVAPEISRTGAGEYFAEILLTAAGRWAYRWELAAPNAGAAEGSIVVAKSAVLG</sequence>
<evidence type="ECO:0000313" key="2">
    <source>
        <dbReference type="Proteomes" id="UP000587070"/>
    </source>
</evidence>
<comment type="caution">
    <text evidence="1">The sequence shown here is derived from an EMBL/GenBank/DDBJ whole genome shotgun (WGS) entry which is preliminary data.</text>
</comment>
<dbReference type="EMBL" id="JACIGE010000010">
    <property type="protein sequence ID" value="MBB4248374.1"/>
    <property type="molecule type" value="Genomic_DNA"/>
</dbReference>
<evidence type="ECO:0008006" key="3">
    <source>
        <dbReference type="Google" id="ProtNLM"/>
    </source>
</evidence>
<name>A0A840G247_RHOTE</name>
<reference evidence="1 2" key="1">
    <citation type="submission" date="2020-08" db="EMBL/GenBank/DDBJ databases">
        <title>Genome sequencing of Purple Non-Sulfur Bacteria from various extreme environments.</title>
        <authorList>
            <person name="Mayer M."/>
        </authorList>
    </citation>
    <scope>NUCLEOTIDE SEQUENCE [LARGE SCALE GENOMIC DNA]</scope>
    <source>
        <strain evidence="1 2">2761</strain>
    </source>
</reference>